<evidence type="ECO:0000256" key="6">
    <source>
        <dbReference type="ARBA" id="ARBA00022989"/>
    </source>
</evidence>
<dbReference type="GO" id="GO:0050897">
    <property type="term" value="F:cobalt ion binding"/>
    <property type="evidence" value="ECO:0007669"/>
    <property type="project" value="TreeGrafter"/>
</dbReference>
<gene>
    <name evidence="10" type="ORF">GCM10007147_06580</name>
</gene>
<protein>
    <submittedName>
        <fullName evidence="10">Magnesium transporter CorA</fullName>
    </submittedName>
</protein>
<dbReference type="PANTHER" id="PTHR46494">
    <property type="entry name" value="CORA FAMILY METAL ION TRANSPORTER (EUROFUNG)"/>
    <property type="match status" value="1"/>
</dbReference>
<dbReference type="AlphaFoldDB" id="A0A918X7X0"/>
<dbReference type="SUPFAM" id="SSF143865">
    <property type="entry name" value="CorA soluble domain-like"/>
    <property type="match status" value="1"/>
</dbReference>
<dbReference type="InterPro" id="IPR045861">
    <property type="entry name" value="CorA_cytoplasmic_dom"/>
</dbReference>
<evidence type="ECO:0000256" key="7">
    <source>
        <dbReference type="ARBA" id="ARBA00023136"/>
    </source>
</evidence>
<reference evidence="10 11" key="1">
    <citation type="journal article" date="2014" name="Int. J. Syst. Evol. Microbiol.">
        <title>Complete genome sequence of Corynebacterium casei LMG S-19264T (=DSM 44701T), isolated from a smear-ripened cheese.</title>
        <authorList>
            <consortium name="US DOE Joint Genome Institute (JGI-PGF)"/>
            <person name="Walter F."/>
            <person name="Albersmeier A."/>
            <person name="Kalinowski J."/>
            <person name="Ruckert C."/>
        </authorList>
    </citation>
    <scope>NUCLEOTIDE SEQUENCE [LARGE SCALE GENOMIC DNA]</scope>
    <source>
        <strain evidence="10 11">KCTC 19473</strain>
    </source>
</reference>
<dbReference type="EMBL" id="BMXL01000002">
    <property type="protein sequence ID" value="GHD17440.1"/>
    <property type="molecule type" value="Genomic_DNA"/>
</dbReference>
<dbReference type="GO" id="GO:0015095">
    <property type="term" value="F:magnesium ion transmembrane transporter activity"/>
    <property type="evidence" value="ECO:0007669"/>
    <property type="project" value="TreeGrafter"/>
</dbReference>
<sequence>MSEPAPERTMAVGPRSTATPSGNVPGQVRTFLYRDGLRERETDTVQEAHREVAADPGLMVWVEMKAPNSTQLTELARTLGLPALALEDAIVAHQRPKAETYGDVLYLVLRPAEYDEVYERIGVGEVHLFASENVAVTIGHTEHIDLENVRQRVESEPRILRQGTLAVVHGVLDAVVDAYAPAVSALQQDIDELETQVFDGDPQATGRVYRLTREVILLQRAVDPLGPVLQELMASPEHSGPDRPDRPRTHGPDPDRVLLHHHMRDVADHVTAAREHVDGFRQLLEDIMSVNNSLIDQDRNEAMKKISSWGGILVVPALIASFYGMNNAPEDAVHWVFSWPVTLVIMVLSAVALYGVFRRYDWL</sequence>
<evidence type="ECO:0000256" key="4">
    <source>
        <dbReference type="ARBA" id="ARBA00022475"/>
    </source>
</evidence>
<dbReference type="Proteomes" id="UP000654947">
    <property type="component" value="Unassembled WGS sequence"/>
</dbReference>
<feature type="transmembrane region" description="Helical" evidence="9">
    <location>
        <begin position="337"/>
        <end position="357"/>
    </location>
</feature>
<evidence type="ECO:0000313" key="11">
    <source>
        <dbReference type="Proteomes" id="UP000654947"/>
    </source>
</evidence>
<dbReference type="InterPro" id="IPR002523">
    <property type="entry name" value="MgTranspt_CorA/ZnTranspt_ZntB"/>
</dbReference>
<dbReference type="RefSeq" id="WP_193517340.1">
    <property type="nucleotide sequence ID" value="NZ_BMXL01000002.1"/>
</dbReference>
<comment type="similarity">
    <text evidence="2">Belongs to the CorA metal ion transporter (MIT) (TC 1.A.35) family.</text>
</comment>
<name>A0A918X7X0_9ACTN</name>
<accession>A0A918X7X0</accession>
<dbReference type="GO" id="GO:0015087">
    <property type="term" value="F:cobalt ion transmembrane transporter activity"/>
    <property type="evidence" value="ECO:0007669"/>
    <property type="project" value="TreeGrafter"/>
</dbReference>
<dbReference type="Gene3D" id="1.20.58.340">
    <property type="entry name" value="Magnesium transport protein CorA, transmembrane region"/>
    <property type="match status" value="2"/>
</dbReference>
<keyword evidence="7 9" id="KW-0472">Membrane</keyword>
<keyword evidence="3" id="KW-0813">Transport</keyword>
<dbReference type="InterPro" id="IPR045863">
    <property type="entry name" value="CorA_TM1_TM2"/>
</dbReference>
<evidence type="ECO:0000256" key="5">
    <source>
        <dbReference type="ARBA" id="ARBA00022692"/>
    </source>
</evidence>
<comment type="caution">
    <text evidence="10">The sequence shown here is derived from an EMBL/GenBank/DDBJ whole genome shotgun (WGS) entry which is preliminary data.</text>
</comment>
<evidence type="ECO:0000256" key="2">
    <source>
        <dbReference type="ARBA" id="ARBA00009765"/>
    </source>
</evidence>
<keyword evidence="4" id="KW-1003">Cell membrane</keyword>
<feature type="region of interest" description="Disordered" evidence="8">
    <location>
        <begin position="1"/>
        <end position="25"/>
    </location>
</feature>
<evidence type="ECO:0000256" key="1">
    <source>
        <dbReference type="ARBA" id="ARBA00004651"/>
    </source>
</evidence>
<keyword evidence="6 9" id="KW-1133">Transmembrane helix</keyword>
<evidence type="ECO:0000256" key="9">
    <source>
        <dbReference type="SAM" id="Phobius"/>
    </source>
</evidence>
<dbReference type="Gene3D" id="3.30.460.20">
    <property type="entry name" value="CorA soluble domain-like"/>
    <property type="match status" value="1"/>
</dbReference>
<dbReference type="PANTHER" id="PTHR46494:SF1">
    <property type="entry name" value="CORA FAMILY METAL ION TRANSPORTER (EUROFUNG)"/>
    <property type="match status" value="1"/>
</dbReference>
<comment type="subcellular location">
    <subcellularLocation>
        <location evidence="1">Cell membrane</location>
        <topology evidence="1">Multi-pass membrane protein</topology>
    </subcellularLocation>
</comment>
<feature type="compositionally biased region" description="Basic and acidic residues" evidence="8">
    <location>
        <begin position="239"/>
        <end position="255"/>
    </location>
</feature>
<dbReference type="GO" id="GO:0005886">
    <property type="term" value="C:plasma membrane"/>
    <property type="evidence" value="ECO:0007669"/>
    <property type="project" value="UniProtKB-SubCell"/>
</dbReference>
<dbReference type="Pfam" id="PF01544">
    <property type="entry name" value="CorA"/>
    <property type="match status" value="1"/>
</dbReference>
<dbReference type="CDD" id="cd12830">
    <property type="entry name" value="MtCorA-like"/>
    <property type="match status" value="1"/>
</dbReference>
<keyword evidence="5 9" id="KW-0812">Transmembrane</keyword>
<organism evidence="10 11">
    <name type="scientific">Nocardiopsis kunsanensis</name>
    <dbReference type="NCBI Taxonomy" id="141693"/>
    <lineage>
        <taxon>Bacteria</taxon>
        <taxon>Bacillati</taxon>
        <taxon>Actinomycetota</taxon>
        <taxon>Actinomycetes</taxon>
        <taxon>Streptosporangiales</taxon>
        <taxon>Nocardiopsidaceae</taxon>
        <taxon>Nocardiopsis</taxon>
    </lineage>
</organism>
<evidence type="ECO:0000256" key="8">
    <source>
        <dbReference type="SAM" id="MobiDB-lite"/>
    </source>
</evidence>
<evidence type="ECO:0000313" key="10">
    <source>
        <dbReference type="EMBL" id="GHD17440.1"/>
    </source>
</evidence>
<dbReference type="SUPFAM" id="SSF144083">
    <property type="entry name" value="Magnesium transport protein CorA, transmembrane region"/>
    <property type="match status" value="1"/>
</dbReference>
<evidence type="ECO:0000256" key="3">
    <source>
        <dbReference type="ARBA" id="ARBA00022448"/>
    </source>
</evidence>
<feature type="region of interest" description="Disordered" evidence="8">
    <location>
        <begin position="234"/>
        <end position="255"/>
    </location>
</feature>
<keyword evidence="11" id="KW-1185">Reference proteome</keyword>
<proteinExistence type="inferred from homology"/>
<dbReference type="GO" id="GO:0000287">
    <property type="term" value="F:magnesium ion binding"/>
    <property type="evidence" value="ECO:0007669"/>
    <property type="project" value="TreeGrafter"/>
</dbReference>
<feature type="transmembrane region" description="Helical" evidence="9">
    <location>
        <begin position="306"/>
        <end position="325"/>
    </location>
</feature>